<dbReference type="InterPro" id="IPR011990">
    <property type="entry name" value="TPR-like_helical_dom_sf"/>
</dbReference>
<proteinExistence type="predicted"/>
<dbReference type="RefSeq" id="WP_326757592.1">
    <property type="nucleotide sequence ID" value="NZ_CP109135.1"/>
</dbReference>
<name>A0ABZ1H0K0_STRPH</name>
<feature type="domain" description="HTH luxR-type" evidence="4">
    <location>
        <begin position="916"/>
        <end position="973"/>
    </location>
</feature>
<keyword evidence="1" id="KW-0547">Nucleotide-binding</keyword>
<dbReference type="Gene3D" id="1.10.10.10">
    <property type="entry name" value="Winged helix-like DNA-binding domain superfamily/Winged helix DNA-binding domain"/>
    <property type="match status" value="1"/>
</dbReference>
<evidence type="ECO:0000256" key="3">
    <source>
        <dbReference type="SAM" id="MobiDB-lite"/>
    </source>
</evidence>
<dbReference type="InterPro" id="IPR036388">
    <property type="entry name" value="WH-like_DNA-bd_sf"/>
</dbReference>
<dbReference type="InterPro" id="IPR041664">
    <property type="entry name" value="AAA_16"/>
</dbReference>
<dbReference type="SUPFAM" id="SSF48452">
    <property type="entry name" value="TPR-like"/>
    <property type="match status" value="1"/>
</dbReference>
<dbReference type="PANTHER" id="PTHR16305:SF28">
    <property type="entry name" value="GUANYLATE CYCLASE DOMAIN-CONTAINING PROTEIN"/>
    <property type="match status" value="1"/>
</dbReference>
<dbReference type="SUPFAM" id="SSF46894">
    <property type="entry name" value="C-terminal effector domain of the bipartite response regulators"/>
    <property type="match status" value="1"/>
</dbReference>
<keyword evidence="2" id="KW-0067">ATP-binding</keyword>
<keyword evidence="6" id="KW-1185">Reference proteome</keyword>
<evidence type="ECO:0000256" key="2">
    <source>
        <dbReference type="ARBA" id="ARBA00022840"/>
    </source>
</evidence>
<organism evidence="5 6">
    <name type="scientific">Streptomyces phaeochromogenes</name>
    <dbReference type="NCBI Taxonomy" id="1923"/>
    <lineage>
        <taxon>Bacteria</taxon>
        <taxon>Bacillati</taxon>
        <taxon>Actinomycetota</taxon>
        <taxon>Actinomycetes</taxon>
        <taxon>Kitasatosporales</taxon>
        <taxon>Streptomycetaceae</taxon>
        <taxon>Streptomyces</taxon>
        <taxon>Streptomyces phaeochromogenes group</taxon>
    </lineage>
</organism>
<dbReference type="SMART" id="SM00421">
    <property type="entry name" value="HTH_LUXR"/>
    <property type="match status" value="1"/>
</dbReference>
<evidence type="ECO:0000259" key="4">
    <source>
        <dbReference type="SMART" id="SM00421"/>
    </source>
</evidence>
<dbReference type="Pfam" id="PF00196">
    <property type="entry name" value="GerE"/>
    <property type="match status" value="1"/>
</dbReference>
<dbReference type="InterPro" id="IPR000792">
    <property type="entry name" value="Tscrpt_reg_LuxR_C"/>
</dbReference>
<dbReference type="InterPro" id="IPR027417">
    <property type="entry name" value="P-loop_NTPase"/>
</dbReference>
<protein>
    <submittedName>
        <fullName evidence="5">AAA family ATPase</fullName>
    </submittedName>
</protein>
<dbReference type="Pfam" id="PF13191">
    <property type="entry name" value="AAA_16"/>
    <property type="match status" value="1"/>
</dbReference>
<gene>
    <name evidence="5" type="ORF">OHB35_01985</name>
</gene>
<accession>A0ABZ1H0K0</accession>
<dbReference type="EMBL" id="CP109135">
    <property type="protein sequence ID" value="WSD12072.1"/>
    <property type="molecule type" value="Genomic_DNA"/>
</dbReference>
<evidence type="ECO:0000313" key="5">
    <source>
        <dbReference type="EMBL" id="WSD12072.1"/>
    </source>
</evidence>
<dbReference type="PANTHER" id="PTHR16305">
    <property type="entry name" value="TESTICULAR SOLUBLE ADENYLYL CYCLASE"/>
    <property type="match status" value="1"/>
</dbReference>
<feature type="region of interest" description="Disordered" evidence="3">
    <location>
        <begin position="116"/>
        <end position="139"/>
    </location>
</feature>
<evidence type="ECO:0000256" key="1">
    <source>
        <dbReference type="ARBA" id="ARBA00022741"/>
    </source>
</evidence>
<reference evidence="5 6" key="1">
    <citation type="submission" date="2022-10" db="EMBL/GenBank/DDBJ databases">
        <title>The complete genomes of actinobacterial strains from the NBC collection.</title>
        <authorList>
            <person name="Joergensen T.S."/>
            <person name="Alvarez Arevalo M."/>
            <person name="Sterndorff E.B."/>
            <person name="Faurdal D."/>
            <person name="Vuksanovic O."/>
            <person name="Mourched A.-S."/>
            <person name="Charusanti P."/>
            <person name="Shaw S."/>
            <person name="Blin K."/>
            <person name="Weber T."/>
        </authorList>
    </citation>
    <scope>NUCLEOTIDE SEQUENCE [LARGE SCALE GENOMIC DNA]</scope>
    <source>
        <strain evidence="5 6">NBC 01752</strain>
    </source>
</reference>
<dbReference type="SUPFAM" id="SSF52540">
    <property type="entry name" value="P-loop containing nucleoside triphosphate hydrolases"/>
    <property type="match status" value="1"/>
</dbReference>
<dbReference type="Gene3D" id="3.40.50.300">
    <property type="entry name" value="P-loop containing nucleotide triphosphate hydrolases"/>
    <property type="match status" value="1"/>
</dbReference>
<dbReference type="Proteomes" id="UP001340816">
    <property type="component" value="Chromosome"/>
</dbReference>
<evidence type="ECO:0000313" key="6">
    <source>
        <dbReference type="Proteomes" id="UP001340816"/>
    </source>
</evidence>
<sequence length="987" mass="105475">MQIVDSVGFAELVGRDLERRVLEEALEEARHGRGHTVLITGEDGIGKSRLALEAARSGRHHGMRVLEGRASPVGPTVALRPLAEALACLFRDGQGPDGKVLGSYRAVLGGLVPEYGPASERELPPADGPDGPDDAEPDASPVLLAESVLRLVAAAGEGRGSLLVLEDLHDAEVGTLAVVEYLADNLSRQGIVLLVTFRSGPGAPWDLARALTRRRSGTLLALRRLNRADVERLAAAHPDTGVTALPAEALDQLYRDSGGNPFIAEELLRPMVATGQPANGPRGHRPVPGTGPGIPLAVEHSIVQRVGRLGPQAHRLLSAAGVIGERFPVSVLRHALRMTETEIFGYLRSAVAADLLTADGPTSDWYAFRGPMTVAALLSRLTPADRAALAGQAAEAVGELQPGLPGEWCLFGAALKRSADDRPGAARLFAEAGRRALTAGRAEAAVGPLTQAWELLDGCDDTRLRADVLAELMSALAASGRTERGLGLAAALDELGGPAVDAERVATLHTRLAWLYHADGQRAEGLAHVEAALTVLGPDAEDRQTAQVEAVWARLIVDSPERAKQLATQAVGKAERAGLPALACLAWQVRGLVAQQRGSREAALCFDRMQAVADGHDLPLWRMRAMFHRAGQQWLVSGDRAALVRVRRHAGHLGATALCTGVDLLLSLDHVLRGEYTTADTLTEAEEGSALLSGSDARFLSAVRAISAAHQGRRNARELVPVGVAAEPSPWTPLARGLGEAVCALLAEDRDRARLDLADAAAEEVTLPAPYPLAGQYGLALLLDVLAEDADWPCYHEVAGAEASQLRWNQHFLLLAKAVLLGRDGRGAEAAAAREEAAALGEPYAMAAHLGLRLVAEAACADHWGEPVRWLRRAEEYFHQTGFPVVARVCRTLLRRTGVVVPHRVAAGRVPQRLRFLGVTEREYEVLLLMTDRPDNRSLAARLFISPRTVEKHVASLIIKTDQPNRAALNAYAAQMHRDDRIDQGER</sequence>
<dbReference type="InterPro" id="IPR016032">
    <property type="entry name" value="Sig_transdc_resp-reg_C-effctor"/>
</dbReference>